<feature type="transmembrane region" description="Helical" evidence="6">
    <location>
        <begin position="45"/>
        <end position="67"/>
    </location>
</feature>
<comment type="subcellular location">
    <subcellularLocation>
        <location evidence="1">Membrane</location>
        <topology evidence="1">Multi-pass membrane protein</topology>
    </subcellularLocation>
</comment>
<dbReference type="OrthoDB" id="3897607at2759"/>
<dbReference type="OMA" id="CITVIRI"/>
<dbReference type="GeneID" id="19269228"/>
<gene>
    <name evidence="8" type="ORF">PFICI_04215</name>
</gene>
<feature type="transmembrane region" description="Helical" evidence="6">
    <location>
        <begin position="234"/>
        <end position="256"/>
    </location>
</feature>
<evidence type="ECO:0000313" key="8">
    <source>
        <dbReference type="EMBL" id="ETS82339.1"/>
    </source>
</evidence>
<dbReference type="AlphaFoldDB" id="W3X8J3"/>
<comment type="similarity">
    <text evidence="5">Belongs to the SAT4 family.</text>
</comment>
<dbReference type="Pfam" id="PF20684">
    <property type="entry name" value="Fung_rhodopsin"/>
    <property type="match status" value="1"/>
</dbReference>
<feature type="transmembrane region" description="Helical" evidence="6">
    <location>
        <begin position="12"/>
        <end position="33"/>
    </location>
</feature>
<dbReference type="RefSeq" id="XP_007830987.1">
    <property type="nucleotide sequence ID" value="XM_007832796.1"/>
</dbReference>
<evidence type="ECO:0000256" key="4">
    <source>
        <dbReference type="ARBA" id="ARBA00023136"/>
    </source>
</evidence>
<feature type="transmembrane region" description="Helical" evidence="6">
    <location>
        <begin position="87"/>
        <end position="111"/>
    </location>
</feature>
<organism evidence="8 9">
    <name type="scientific">Pestalotiopsis fici (strain W106-1 / CGMCC3.15140)</name>
    <dbReference type="NCBI Taxonomy" id="1229662"/>
    <lineage>
        <taxon>Eukaryota</taxon>
        <taxon>Fungi</taxon>
        <taxon>Dikarya</taxon>
        <taxon>Ascomycota</taxon>
        <taxon>Pezizomycotina</taxon>
        <taxon>Sordariomycetes</taxon>
        <taxon>Xylariomycetidae</taxon>
        <taxon>Amphisphaeriales</taxon>
        <taxon>Sporocadaceae</taxon>
        <taxon>Pestalotiopsis</taxon>
    </lineage>
</organism>
<keyword evidence="4 6" id="KW-0472">Membrane</keyword>
<dbReference type="PANTHER" id="PTHR33048:SF21">
    <property type="entry name" value="INTEGRAL MEMBRANE PROTEIN"/>
    <property type="match status" value="1"/>
</dbReference>
<accession>W3X8J3</accession>
<dbReference type="GO" id="GO:0016020">
    <property type="term" value="C:membrane"/>
    <property type="evidence" value="ECO:0007669"/>
    <property type="project" value="UniProtKB-SubCell"/>
</dbReference>
<dbReference type="EMBL" id="KI912111">
    <property type="protein sequence ID" value="ETS82339.1"/>
    <property type="molecule type" value="Genomic_DNA"/>
</dbReference>
<keyword evidence="9" id="KW-1185">Reference proteome</keyword>
<evidence type="ECO:0000256" key="5">
    <source>
        <dbReference type="ARBA" id="ARBA00038359"/>
    </source>
</evidence>
<dbReference type="PANTHER" id="PTHR33048">
    <property type="entry name" value="PTH11-LIKE INTEGRAL MEMBRANE PROTEIN (AFU_ORTHOLOGUE AFUA_5G11245)"/>
    <property type="match status" value="1"/>
</dbReference>
<dbReference type="InParanoid" id="W3X8J3"/>
<feature type="transmembrane region" description="Helical" evidence="6">
    <location>
        <begin position="123"/>
        <end position="144"/>
    </location>
</feature>
<feature type="domain" description="Rhodopsin" evidence="7">
    <location>
        <begin position="29"/>
        <end position="266"/>
    </location>
</feature>
<proteinExistence type="inferred from homology"/>
<dbReference type="Proteomes" id="UP000030651">
    <property type="component" value="Unassembled WGS sequence"/>
</dbReference>
<evidence type="ECO:0000256" key="1">
    <source>
        <dbReference type="ARBA" id="ARBA00004141"/>
    </source>
</evidence>
<evidence type="ECO:0000256" key="6">
    <source>
        <dbReference type="SAM" id="Phobius"/>
    </source>
</evidence>
<keyword evidence="2 6" id="KW-0812">Transmembrane</keyword>
<dbReference type="InterPro" id="IPR052337">
    <property type="entry name" value="SAT4-like"/>
</dbReference>
<protein>
    <recommendedName>
        <fullName evidence="7">Rhodopsin domain-containing protein</fullName>
    </recommendedName>
</protein>
<dbReference type="HOGENOM" id="CLU_028200_3_1_1"/>
<evidence type="ECO:0000256" key="2">
    <source>
        <dbReference type="ARBA" id="ARBA00022692"/>
    </source>
</evidence>
<name>W3X8J3_PESFW</name>
<feature type="transmembrane region" description="Helical" evidence="6">
    <location>
        <begin position="204"/>
        <end position="222"/>
    </location>
</feature>
<dbReference type="InterPro" id="IPR049326">
    <property type="entry name" value="Rhodopsin_dom_fungi"/>
</dbReference>
<evidence type="ECO:0000256" key="3">
    <source>
        <dbReference type="ARBA" id="ARBA00022989"/>
    </source>
</evidence>
<evidence type="ECO:0000313" key="9">
    <source>
        <dbReference type="Proteomes" id="UP000030651"/>
    </source>
</evidence>
<feature type="transmembrane region" description="Helical" evidence="6">
    <location>
        <begin position="164"/>
        <end position="192"/>
    </location>
</feature>
<reference evidence="9" key="1">
    <citation type="journal article" date="2015" name="BMC Genomics">
        <title>Genomic and transcriptomic analysis of the endophytic fungus Pestalotiopsis fici reveals its lifestyle and high potential for synthesis of natural products.</title>
        <authorList>
            <person name="Wang X."/>
            <person name="Zhang X."/>
            <person name="Liu L."/>
            <person name="Xiang M."/>
            <person name="Wang W."/>
            <person name="Sun X."/>
            <person name="Che Y."/>
            <person name="Guo L."/>
            <person name="Liu G."/>
            <person name="Guo L."/>
            <person name="Wang C."/>
            <person name="Yin W.B."/>
            <person name="Stadler M."/>
            <person name="Zhang X."/>
            <person name="Liu X."/>
        </authorList>
    </citation>
    <scope>NUCLEOTIDE SEQUENCE [LARGE SCALE GENOMIC DNA]</scope>
    <source>
        <strain evidence="9">W106-1 / CGMCC3.15140</strain>
    </source>
</reference>
<evidence type="ECO:0000259" key="7">
    <source>
        <dbReference type="Pfam" id="PF20684"/>
    </source>
</evidence>
<dbReference type="eggNOG" id="ENOG502SHAY">
    <property type="taxonomic scope" value="Eukaryota"/>
</dbReference>
<keyword evidence="3 6" id="KW-1133">Transmembrane helix</keyword>
<dbReference type="KEGG" id="pfy:PFICI_04215"/>
<sequence length="352" mass="38154">MTISPTGPGLDLFLVSVILGALSCIAVVLRLVIRKRIKGIGLDDWLMLLGLIFLILTCISTIVGSFNGVGTKNEHLDSYYLMQGKKWFLFAQLFYVLSTVPIKAAICVSLLRITTRNLYRWILYGVIGLASIACVVTDITLLTWCQPVSATWDSSTGKCADASIVTNISYFISACSVVTDWTCAILPAFILWEVQLKPKVKVSVAIVLGVGVIASSATLVRLRYLLHYSDPDNYLYSVADIAIWSVVESGIGIIAGSAPALRPLLKYIPFLGDTSSNRTPGTGGPSGAAGASYKLNTFKNSNAPKTLVQVGDNGWDRLSDTESQRYILKDNGIKVTRDVTFNVTHDADSDAR</sequence>